<name>A0A0N4VY59_HAEPC</name>
<reference evidence="2 3" key="2">
    <citation type="submission" date="2018-11" db="EMBL/GenBank/DDBJ databases">
        <authorList>
            <consortium name="Pathogen Informatics"/>
        </authorList>
    </citation>
    <scope>NUCLEOTIDE SEQUENCE [LARGE SCALE GENOMIC DNA]</scope>
    <source>
        <strain evidence="2 3">MHpl1</strain>
    </source>
</reference>
<reference evidence="4" key="1">
    <citation type="submission" date="2017-02" db="UniProtKB">
        <authorList>
            <consortium name="WormBaseParasite"/>
        </authorList>
    </citation>
    <scope>IDENTIFICATION</scope>
</reference>
<dbReference type="Proteomes" id="UP000268014">
    <property type="component" value="Unassembled WGS sequence"/>
</dbReference>
<keyword evidence="1" id="KW-0732">Signal</keyword>
<dbReference type="AlphaFoldDB" id="A0A0N4VY59"/>
<sequence length="148" mass="16514">MNSKQSQCVAFVSLLMLLLDGGFALTDSARASLTQAFRGADPEQRRERLRNLRLVDVVTSPASTSTNTVKDQSIEANLASFYGGGPILEQNRIEGVIDYLYEGDINLTEEQLAALESKLDNGTIRQKRQASKVYPIWANKKVFYYFDA</sequence>
<dbReference type="EMBL" id="UZAF01004178">
    <property type="protein sequence ID" value="VDO13627.1"/>
    <property type="molecule type" value="Genomic_DNA"/>
</dbReference>
<proteinExistence type="predicted"/>
<feature type="chain" id="PRO_5043123254" evidence="1">
    <location>
        <begin position="25"/>
        <end position="148"/>
    </location>
</feature>
<evidence type="ECO:0000313" key="4">
    <source>
        <dbReference type="WBParaSite" id="HPLM_0000223001-mRNA-1"/>
    </source>
</evidence>
<protein>
    <submittedName>
        <fullName evidence="4">RxLR effector protein</fullName>
    </submittedName>
</protein>
<organism evidence="4">
    <name type="scientific">Haemonchus placei</name>
    <name type="common">Barber's pole worm</name>
    <dbReference type="NCBI Taxonomy" id="6290"/>
    <lineage>
        <taxon>Eukaryota</taxon>
        <taxon>Metazoa</taxon>
        <taxon>Ecdysozoa</taxon>
        <taxon>Nematoda</taxon>
        <taxon>Chromadorea</taxon>
        <taxon>Rhabditida</taxon>
        <taxon>Rhabditina</taxon>
        <taxon>Rhabditomorpha</taxon>
        <taxon>Strongyloidea</taxon>
        <taxon>Trichostrongylidae</taxon>
        <taxon>Haemonchus</taxon>
    </lineage>
</organism>
<evidence type="ECO:0000313" key="2">
    <source>
        <dbReference type="EMBL" id="VDO13627.1"/>
    </source>
</evidence>
<keyword evidence="3" id="KW-1185">Reference proteome</keyword>
<evidence type="ECO:0000256" key="1">
    <source>
        <dbReference type="SAM" id="SignalP"/>
    </source>
</evidence>
<dbReference type="OMA" id="FRIEVFH"/>
<dbReference type="WBParaSite" id="HPLM_0000223001-mRNA-1">
    <property type="protein sequence ID" value="HPLM_0000223001-mRNA-1"/>
    <property type="gene ID" value="HPLM_0000223001"/>
</dbReference>
<evidence type="ECO:0000313" key="3">
    <source>
        <dbReference type="Proteomes" id="UP000268014"/>
    </source>
</evidence>
<accession>A0A0N4VY59</accession>
<dbReference type="OrthoDB" id="5868255at2759"/>
<gene>
    <name evidence="2" type="ORF">HPLM_LOCUS2227</name>
</gene>
<feature type="signal peptide" evidence="1">
    <location>
        <begin position="1"/>
        <end position="24"/>
    </location>
</feature>